<dbReference type="AlphaFoldDB" id="A0A8S1QXW9"/>
<protein>
    <submittedName>
        <fullName evidence="1">Uncharacterized protein</fullName>
    </submittedName>
</protein>
<dbReference type="Proteomes" id="UP000692954">
    <property type="component" value="Unassembled WGS sequence"/>
</dbReference>
<dbReference type="EMBL" id="CAJJDN010000123">
    <property type="protein sequence ID" value="CAD8119832.1"/>
    <property type="molecule type" value="Genomic_DNA"/>
</dbReference>
<accession>A0A8S1QXW9</accession>
<evidence type="ECO:0000313" key="1">
    <source>
        <dbReference type="EMBL" id="CAD8119832.1"/>
    </source>
</evidence>
<evidence type="ECO:0000313" key="2">
    <source>
        <dbReference type="Proteomes" id="UP000692954"/>
    </source>
</evidence>
<name>A0A8S1QXW9_9CILI</name>
<proteinExistence type="predicted"/>
<organism evidence="1 2">
    <name type="scientific">Paramecium sonneborni</name>
    <dbReference type="NCBI Taxonomy" id="65129"/>
    <lineage>
        <taxon>Eukaryota</taxon>
        <taxon>Sar</taxon>
        <taxon>Alveolata</taxon>
        <taxon>Ciliophora</taxon>
        <taxon>Intramacronucleata</taxon>
        <taxon>Oligohymenophorea</taxon>
        <taxon>Peniculida</taxon>
        <taxon>Parameciidae</taxon>
        <taxon>Paramecium</taxon>
    </lineage>
</organism>
<gene>
    <name evidence="1" type="ORF">PSON_ATCC_30995.1.T1230020</name>
</gene>
<sequence>MIILQEKCQDSKKLKQIYVNYVMYINQGKNFDRYSYPSIAIKRCYELINQSVFVRMQSDFNKINHNLSIGILILLLQFQGLISLKVEQIEESQYLFNFIETFLSIFQENKKKDKNSQNYP</sequence>
<reference evidence="1" key="1">
    <citation type="submission" date="2021-01" db="EMBL/GenBank/DDBJ databases">
        <authorList>
            <consortium name="Genoscope - CEA"/>
            <person name="William W."/>
        </authorList>
    </citation>
    <scope>NUCLEOTIDE SEQUENCE</scope>
</reference>
<comment type="caution">
    <text evidence="1">The sequence shown here is derived from an EMBL/GenBank/DDBJ whole genome shotgun (WGS) entry which is preliminary data.</text>
</comment>
<keyword evidence="2" id="KW-1185">Reference proteome</keyword>